<name>A0A844CX79_9BURK</name>
<accession>A0A844CX79</accession>
<evidence type="ECO:0000313" key="1">
    <source>
        <dbReference type="EMBL" id="MRW85397.1"/>
    </source>
</evidence>
<proteinExistence type="predicted"/>
<dbReference type="AlphaFoldDB" id="A0A844CX79"/>
<keyword evidence="2" id="KW-1185">Reference proteome</keyword>
<comment type="caution">
    <text evidence="1">The sequence shown here is derived from an EMBL/GenBank/DDBJ whole genome shotgun (WGS) entry which is preliminary data.</text>
</comment>
<dbReference type="EMBL" id="WKJL01000010">
    <property type="protein sequence ID" value="MRW85397.1"/>
    <property type="molecule type" value="Genomic_DNA"/>
</dbReference>
<reference evidence="1 2" key="1">
    <citation type="submission" date="2019-11" db="EMBL/GenBank/DDBJ databases">
        <title>Novel species isolated from a subtropical stream in China.</title>
        <authorList>
            <person name="Lu H."/>
        </authorList>
    </citation>
    <scope>NUCLEOTIDE SEQUENCE [LARGE SCALE GENOMIC DNA]</scope>
    <source>
        <strain evidence="1 2">FT26W</strain>
    </source>
</reference>
<gene>
    <name evidence="1" type="ORF">GJ698_15025</name>
</gene>
<dbReference type="Proteomes" id="UP000439986">
    <property type="component" value="Unassembled WGS sequence"/>
</dbReference>
<organism evidence="1 2">
    <name type="scientific">Duganella aquatilis</name>
    <dbReference type="NCBI Taxonomy" id="2666082"/>
    <lineage>
        <taxon>Bacteria</taxon>
        <taxon>Pseudomonadati</taxon>
        <taxon>Pseudomonadota</taxon>
        <taxon>Betaproteobacteria</taxon>
        <taxon>Burkholderiales</taxon>
        <taxon>Oxalobacteraceae</taxon>
        <taxon>Telluria group</taxon>
        <taxon>Duganella</taxon>
    </lineage>
</organism>
<evidence type="ECO:0000313" key="2">
    <source>
        <dbReference type="Proteomes" id="UP000439986"/>
    </source>
</evidence>
<sequence>MSTNTNQNAGTQMDNNEKLLAQISAAESKRAAATPGARAVRVVRAAATPARTDFGTMPDPVDLCLEIWKNWMAGDADRDLGAKTMRGLVGEGDGHGYDLYEAQQASDIKVAQATDAMINSLSRLHVWAIYRACSLATVWTFPNASLVEVAAEARVELRGKLRRNICTAVLF</sequence>
<protein>
    <submittedName>
        <fullName evidence="1">Uncharacterized protein</fullName>
    </submittedName>
</protein>
<dbReference type="RefSeq" id="WP_154358448.1">
    <property type="nucleotide sequence ID" value="NZ_WKJL01000010.1"/>
</dbReference>